<organism evidence="2 3">
    <name type="scientific">Flavobacterium limi</name>
    <dbReference type="NCBI Taxonomy" id="2045105"/>
    <lineage>
        <taxon>Bacteria</taxon>
        <taxon>Pseudomonadati</taxon>
        <taxon>Bacteroidota</taxon>
        <taxon>Flavobacteriia</taxon>
        <taxon>Flavobacteriales</taxon>
        <taxon>Flavobacteriaceae</taxon>
        <taxon>Flavobacterium</taxon>
    </lineage>
</organism>
<proteinExistence type="predicted"/>
<feature type="domain" description="Immunity protein 43" evidence="1">
    <location>
        <begin position="10"/>
        <end position="92"/>
    </location>
</feature>
<protein>
    <recommendedName>
        <fullName evidence="1">Immunity protein 43 domain-containing protein</fullName>
    </recommendedName>
</protein>
<reference evidence="3" key="1">
    <citation type="journal article" date="2019" name="Int. J. Syst. Evol. Microbiol.">
        <title>The Global Catalogue of Microorganisms (GCM) 10K type strain sequencing project: providing services to taxonomists for standard genome sequencing and annotation.</title>
        <authorList>
            <consortium name="The Broad Institute Genomics Platform"/>
            <consortium name="The Broad Institute Genome Sequencing Center for Infectious Disease"/>
            <person name="Wu L."/>
            <person name="Ma J."/>
        </authorList>
    </citation>
    <scope>NUCLEOTIDE SEQUENCE [LARGE SCALE GENOMIC DNA]</scope>
    <source>
        <strain evidence="3">CGMCC 1.16060</strain>
    </source>
</reference>
<evidence type="ECO:0000313" key="2">
    <source>
        <dbReference type="EMBL" id="GGF21387.1"/>
    </source>
</evidence>
<comment type="caution">
    <text evidence="2">The sequence shown here is derived from an EMBL/GenBank/DDBJ whole genome shotgun (WGS) entry which is preliminary data.</text>
</comment>
<sequence length="101" mass="11650">MVGIPALDRFYIANITGLEDCIDFEHSQIDADIVEDTTPVIYAIENLVLKKCFYDKPIFRLKHFTRLILVNQDLKEKLIQSDIKGIKLISPERWDGVNGEK</sequence>
<dbReference type="Proteomes" id="UP000655016">
    <property type="component" value="Unassembled WGS sequence"/>
</dbReference>
<gene>
    <name evidence="2" type="ORF">GCM10011518_33200</name>
</gene>
<evidence type="ECO:0000313" key="3">
    <source>
        <dbReference type="Proteomes" id="UP000655016"/>
    </source>
</evidence>
<name>A0ABQ1UKP2_9FLAO</name>
<keyword evidence="3" id="KW-1185">Reference proteome</keyword>
<accession>A0ABQ1UKP2</accession>
<dbReference type="EMBL" id="BMKP01000008">
    <property type="protein sequence ID" value="GGF21387.1"/>
    <property type="molecule type" value="Genomic_DNA"/>
</dbReference>
<evidence type="ECO:0000259" key="1">
    <source>
        <dbReference type="Pfam" id="PF15570"/>
    </source>
</evidence>
<dbReference type="Pfam" id="PF15570">
    <property type="entry name" value="Imm43"/>
    <property type="match status" value="1"/>
</dbReference>
<dbReference type="InterPro" id="IPR029079">
    <property type="entry name" value="Imm43"/>
</dbReference>
<dbReference type="RefSeq" id="WP_163395566.1">
    <property type="nucleotide sequence ID" value="NZ_BMKP01000008.1"/>
</dbReference>